<name>A0A8J7J798_9BACT</name>
<evidence type="ECO:0000313" key="2">
    <source>
        <dbReference type="EMBL" id="MBJ6724976.1"/>
    </source>
</evidence>
<dbReference type="RefSeq" id="WP_199383872.1">
    <property type="nucleotide sequence ID" value="NZ_JAEMHM010000007.1"/>
</dbReference>
<comment type="caution">
    <text evidence="2">The sequence shown here is derived from an EMBL/GenBank/DDBJ whole genome shotgun (WGS) entry which is preliminary data.</text>
</comment>
<dbReference type="AlphaFoldDB" id="A0A8J7J798"/>
<keyword evidence="1" id="KW-1133">Transmembrane helix</keyword>
<proteinExistence type="predicted"/>
<keyword evidence="3" id="KW-1185">Reference proteome</keyword>
<accession>A0A8J7J798</accession>
<keyword evidence="1" id="KW-0812">Transmembrane</keyword>
<organism evidence="2 3">
    <name type="scientific">Geomesophilobacter sediminis</name>
    <dbReference type="NCBI Taxonomy" id="2798584"/>
    <lineage>
        <taxon>Bacteria</taxon>
        <taxon>Pseudomonadati</taxon>
        <taxon>Thermodesulfobacteriota</taxon>
        <taxon>Desulfuromonadia</taxon>
        <taxon>Geobacterales</taxon>
        <taxon>Geobacteraceae</taxon>
        <taxon>Geomesophilobacter</taxon>
    </lineage>
</organism>
<dbReference type="EMBL" id="JAEMHM010000007">
    <property type="protein sequence ID" value="MBJ6724976.1"/>
    <property type="molecule type" value="Genomic_DNA"/>
</dbReference>
<gene>
    <name evidence="2" type="ORF">JFN93_09675</name>
</gene>
<reference evidence="2" key="1">
    <citation type="submission" date="2020-12" db="EMBL/GenBank/DDBJ databases">
        <title>Geomonas sp. Red875, isolated from river sediment.</title>
        <authorList>
            <person name="Xu Z."/>
            <person name="Zhang Z."/>
            <person name="Masuda Y."/>
            <person name="Itoh H."/>
            <person name="Senoo K."/>
        </authorList>
    </citation>
    <scope>NUCLEOTIDE SEQUENCE</scope>
    <source>
        <strain evidence="2">Red875</strain>
    </source>
</reference>
<evidence type="ECO:0000256" key="1">
    <source>
        <dbReference type="SAM" id="Phobius"/>
    </source>
</evidence>
<feature type="transmembrane region" description="Helical" evidence="1">
    <location>
        <begin position="12"/>
        <end position="34"/>
    </location>
</feature>
<dbReference type="Proteomes" id="UP000636888">
    <property type="component" value="Unassembled WGS sequence"/>
</dbReference>
<evidence type="ECO:0000313" key="3">
    <source>
        <dbReference type="Proteomes" id="UP000636888"/>
    </source>
</evidence>
<sequence length="353" mass="40456">MQSVIHRCTRHVPVRYLIVAGLLPLILFLTLGALPDARSGAPPTAKTVTELKHEISTNRSDARYVATLAGLRWCVTFCQNDDNFDFTFSNYLTMLDELTLHHPRPALMRIVHDLIVREFARALPRLDRIFPADADGYESFVSILPIAYHHQIPLNPLKEYASRRFAAVVVPDRLAEFREAARLRDYDRLTDLVVGATFVDMAYRWGAARDFRLPPNIYGTVLDECAVIPFQNKERDNGYFDQNYYATHLLLALNHYGQRQLNASSTGDRVFFYLTEQYDAVRNRVGDLDLLCEYLYCFKQFAPVGVGFVTEGERYVMSLQRPDGAWGAVEDPDKDPYDRLHPTWTAITLLAQR</sequence>
<keyword evidence="1" id="KW-0472">Membrane</keyword>
<protein>
    <submittedName>
        <fullName evidence="2">Uncharacterized protein</fullName>
    </submittedName>
</protein>